<reference evidence="2 3" key="1">
    <citation type="submission" date="2019-10" db="EMBL/GenBank/DDBJ databases">
        <title>Genome sequence of Phaeocystidibacter marisrubri JCM30614 (type strain).</title>
        <authorList>
            <person name="Bowman J.P."/>
        </authorList>
    </citation>
    <scope>NUCLEOTIDE SEQUENCE [LARGE SCALE GENOMIC DNA]</scope>
    <source>
        <strain evidence="2 3">JCM 30614</strain>
    </source>
</reference>
<dbReference type="InterPro" id="IPR002931">
    <property type="entry name" value="Transglutaminase-like"/>
</dbReference>
<dbReference type="EMBL" id="WBVQ01000001">
    <property type="protein sequence ID" value="KAB2817986.1"/>
    <property type="molecule type" value="Genomic_DNA"/>
</dbReference>
<sequence length="236" mass="26972">MKTLVENTPLLDFNHPSLQQLIDQRGWKNLSVKDQIQSIYHFVRDEIVFGYNVDDALPASTILKDGYGQCNTKSTLLMALLRGVGIPCRLHGFTIHKALQKGAITGIWYLLSPTSILHTWVEVEYKGKWNHLEGVILDRDYLSQLQRCFGAQPGEFCGYGAYTENLSNPEIDWAENHTYIQAKGINADFGLFNSPDEFYQIHKQALNPIRGWIFRNIARHSMNANVQKIRAGHLRK</sequence>
<dbReference type="Proteomes" id="UP000484164">
    <property type="component" value="Unassembled WGS sequence"/>
</dbReference>
<dbReference type="PANTHER" id="PTHR33490">
    <property type="entry name" value="BLR5614 PROTEIN-RELATED"/>
    <property type="match status" value="1"/>
</dbReference>
<protein>
    <submittedName>
        <fullName evidence="2">Transglutaminase family protein</fullName>
    </submittedName>
</protein>
<gene>
    <name evidence="2" type="ORF">F8C82_06170</name>
</gene>
<dbReference type="Gene3D" id="3.10.620.30">
    <property type="match status" value="1"/>
</dbReference>
<dbReference type="AlphaFoldDB" id="A0A6L3ZIZ2"/>
<evidence type="ECO:0000313" key="2">
    <source>
        <dbReference type="EMBL" id="KAB2817986.1"/>
    </source>
</evidence>
<dbReference type="OrthoDB" id="9804872at2"/>
<dbReference type="SUPFAM" id="SSF54001">
    <property type="entry name" value="Cysteine proteinases"/>
    <property type="match status" value="1"/>
</dbReference>
<comment type="caution">
    <text evidence="2">The sequence shown here is derived from an EMBL/GenBank/DDBJ whole genome shotgun (WGS) entry which is preliminary data.</text>
</comment>
<evidence type="ECO:0000313" key="3">
    <source>
        <dbReference type="Proteomes" id="UP000484164"/>
    </source>
</evidence>
<evidence type="ECO:0000259" key="1">
    <source>
        <dbReference type="Pfam" id="PF01841"/>
    </source>
</evidence>
<name>A0A6L3ZIZ2_9FLAO</name>
<proteinExistence type="predicted"/>
<keyword evidence="3" id="KW-1185">Reference proteome</keyword>
<organism evidence="2 3">
    <name type="scientific">Phaeocystidibacter marisrubri</name>
    <dbReference type="NCBI Taxonomy" id="1577780"/>
    <lineage>
        <taxon>Bacteria</taxon>
        <taxon>Pseudomonadati</taxon>
        <taxon>Bacteroidota</taxon>
        <taxon>Flavobacteriia</taxon>
        <taxon>Flavobacteriales</taxon>
        <taxon>Phaeocystidibacteraceae</taxon>
        <taxon>Phaeocystidibacter</taxon>
    </lineage>
</organism>
<dbReference type="RefSeq" id="WP_151692674.1">
    <property type="nucleotide sequence ID" value="NZ_BMGX01000002.1"/>
</dbReference>
<feature type="domain" description="Transglutaminase-like" evidence="1">
    <location>
        <begin position="33"/>
        <end position="132"/>
    </location>
</feature>
<dbReference type="Pfam" id="PF01841">
    <property type="entry name" value="Transglut_core"/>
    <property type="match status" value="1"/>
</dbReference>
<accession>A0A6L3ZIZ2</accession>
<dbReference type="InterPro" id="IPR038765">
    <property type="entry name" value="Papain-like_cys_pep_sf"/>
</dbReference>